<feature type="compositionally biased region" description="Polar residues" evidence="1">
    <location>
        <begin position="896"/>
        <end position="905"/>
    </location>
</feature>
<dbReference type="Proteomes" id="UP001239213">
    <property type="component" value="Unassembled WGS sequence"/>
</dbReference>
<gene>
    <name evidence="2" type="ORF">CCUS01_01482</name>
</gene>
<dbReference type="EMBL" id="MPDP01000271">
    <property type="protein sequence ID" value="KAK1461892.1"/>
    <property type="molecule type" value="Genomic_DNA"/>
</dbReference>
<reference evidence="2" key="1">
    <citation type="submission" date="2016-11" db="EMBL/GenBank/DDBJ databases">
        <title>The genome sequence of Colletotrichum cuscutae.</title>
        <authorList>
            <person name="Baroncelli R."/>
        </authorList>
    </citation>
    <scope>NUCLEOTIDE SEQUENCE</scope>
    <source>
        <strain evidence="2">IMI 304802</strain>
    </source>
</reference>
<sequence>MPHGHNSQLQNLGKMNSARLVAFASAIHAAPANLHQAIERATIRCGAELQITLQNPTLDGLPEAGEETPSRYDYRRGVMRKQDMTLTLYLGLSTITSSSPGPPAAFQPAPQVRGMKAKLSEDVSYCLACVGWFKARQRMPRYANVVHIVFVDANQATTLVRSQSKAATLPDSEKRKKRGFVSSQSPMLSTKLYALPEAATPYMKLAVTVPPLSPDVIDLRNKNAENFISGAKHTESSYQAKTIWESWCTQTCSTMPPPLCTLNLRSHRLGVSPPASDSQTSIPPRRRCIPPTPTLGRGLKRLPHKYRCSALMESQSPNRGGPMAQACPLVTILVDGVPLMILCRELRQESMGPNDMGGASQGSSRGGEAHTMVNKSSASTIVRSFELLKLKSKSADTCRPLLPAVQNQHKQTNTAGRLLNVPPPTRPKFWPKQRDFPSPAQRQLTYASQAETLIQRERHAANQIISRAPEARPWRTPGLLTLSPTVPAVTSPVIDLKSGGKSSTVHSVDGTYRAVRSRSLTAPRPPHNATLADGQATTGGAFILFFILAAVNLARVIVDRKAEGGYNGTSLSFAGPGDSQRYRCLYRHNGANLEKHRPAQLQGSSVASLFANTKLFVRISPKPPGISLPRTRLATVCHGYSVAIYSRTSPLTPSLLYAGPNIFPDPGLAQLASPPHHYLPQLCSSAAPLILCITRTERGGWWIVGSSPSPHKPAPVHGCGIFDSTDAHESADLASCRLPSMMALAFEHRTLIPLRNIVGPFPRIRSFDAPGSSGLCNLIIQICLSRRSSPSNFQEDELQGTQTHAAYTPCCPCARHIFSVIVNPSNGMLSAVADMGNVAGATPPSSASYYIRQRGFGASWNTPASFLALDGTSGYSSYIQLSSILSGGRRAHAAGQRSSCGSQRPTGKKKVRSIGQYGPMLRDVDEIPLEILLSGPFKTSLQPPRGLDPRRPYLITGSSMARYHRPPGGQVCYGFGEASGQASLLRPPPEGWGTESWVWLVSHSFWLTPPVLSSVKSRQICIEALTQGRIPTFEGNAPGSGYESDIGARRRPKQSLLCCQNADQPSGFRSCRACLFAKLAPGGSRLRWCCLVYRMEPRFPTLGREPKALSPLVFGILSEILRCLQNGPPSEEPNALMQVLGTGKNRELTG</sequence>
<proteinExistence type="predicted"/>
<evidence type="ECO:0000313" key="2">
    <source>
        <dbReference type="EMBL" id="KAK1461892.1"/>
    </source>
</evidence>
<keyword evidence="3" id="KW-1185">Reference proteome</keyword>
<feature type="region of interest" description="Disordered" evidence="1">
    <location>
        <begin position="271"/>
        <end position="296"/>
    </location>
</feature>
<feature type="region of interest" description="Disordered" evidence="1">
    <location>
        <begin position="350"/>
        <end position="375"/>
    </location>
</feature>
<evidence type="ECO:0000256" key="1">
    <source>
        <dbReference type="SAM" id="MobiDB-lite"/>
    </source>
</evidence>
<evidence type="ECO:0000313" key="3">
    <source>
        <dbReference type="Proteomes" id="UP001239213"/>
    </source>
</evidence>
<comment type="caution">
    <text evidence="2">The sequence shown here is derived from an EMBL/GenBank/DDBJ whole genome shotgun (WGS) entry which is preliminary data.</text>
</comment>
<feature type="region of interest" description="Disordered" evidence="1">
    <location>
        <begin position="892"/>
        <end position="915"/>
    </location>
</feature>
<dbReference type="AlphaFoldDB" id="A0AAI9UNR6"/>
<protein>
    <submittedName>
        <fullName evidence="2">Uncharacterized protein</fullName>
    </submittedName>
</protein>
<accession>A0AAI9UNR6</accession>
<name>A0AAI9UNR6_9PEZI</name>
<organism evidence="2 3">
    <name type="scientific">Colletotrichum cuscutae</name>
    <dbReference type="NCBI Taxonomy" id="1209917"/>
    <lineage>
        <taxon>Eukaryota</taxon>
        <taxon>Fungi</taxon>
        <taxon>Dikarya</taxon>
        <taxon>Ascomycota</taxon>
        <taxon>Pezizomycotina</taxon>
        <taxon>Sordariomycetes</taxon>
        <taxon>Hypocreomycetidae</taxon>
        <taxon>Glomerellales</taxon>
        <taxon>Glomerellaceae</taxon>
        <taxon>Colletotrichum</taxon>
        <taxon>Colletotrichum acutatum species complex</taxon>
    </lineage>
</organism>